<name>A0A9N9B068_9GLOM</name>
<dbReference type="AlphaFoldDB" id="A0A9N9B068"/>
<evidence type="ECO:0000313" key="2">
    <source>
        <dbReference type="Proteomes" id="UP000789405"/>
    </source>
</evidence>
<accession>A0A9N9B068</accession>
<organism evidence="1 2">
    <name type="scientific">Dentiscutata erythropus</name>
    <dbReference type="NCBI Taxonomy" id="1348616"/>
    <lineage>
        <taxon>Eukaryota</taxon>
        <taxon>Fungi</taxon>
        <taxon>Fungi incertae sedis</taxon>
        <taxon>Mucoromycota</taxon>
        <taxon>Glomeromycotina</taxon>
        <taxon>Glomeromycetes</taxon>
        <taxon>Diversisporales</taxon>
        <taxon>Gigasporaceae</taxon>
        <taxon>Dentiscutata</taxon>
    </lineage>
</organism>
<dbReference type="EMBL" id="CAJVPY010002184">
    <property type="protein sequence ID" value="CAG8551220.1"/>
    <property type="molecule type" value="Genomic_DNA"/>
</dbReference>
<evidence type="ECO:0000313" key="1">
    <source>
        <dbReference type="EMBL" id="CAG8551220.1"/>
    </source>
</evidence>
<reference evidence="1" key="1">
    <citation type="submission" date="2021-06" db="EMBL/GenBank/DDBJ databases">
        <authorList>
            <person name="Kallberg Y."/>
            <person name="Tangrot J."/>
            <person name="Rosling A."/>
        </authorList>
    </citation>
    <scope>NUCLEOTIDE SEQUENCE</scope>
    <source>
        <strain evidence="1">MA453B</strain>
    </source>
</reference>
<dbReference type="Proteomes" id="UP000789405">
    <property type="component" value="Unassembled WGS sequence"/>
</dbReference>
<sequence>ANGVFVVRLKKLFIEVGHLEMSGGYEVGERFHGASCEAFLKPSVFSIHAYDNRIELWRMHIPSSGVLQYERTYRAIVPICFEEEQRCTFDFVIVLWDLRLLEVMEIIFKLLEEHNDSDFNCPIFLMPDTSFIRPDNDNREF</sequence>
<gene>
    <name evidence="1" type="ORF">DERYTH_LOCUS5275</name>
</gene>
<protein>
    <submittedName>
        <fullName evidence="1">16087_t:CDS:1</fullName>
    </submittedName>
</protein>
<keyword evidence="2" id="KW-1185">Reference proteome</keyword>
<feature type="non-terminal residue" evidence="1">
    <location>
        <position position="1"/>
    </location>
</feature>
<comment type="caution">
    <text evidence="1">The sequence shown here is derived from an EMBL/GenBank/DDBJ whole genome shotgun (WGS) entry which is preliminary data.</text>
</comment>
<proteinExistence type="predicted"/>
<dbReference type="OrthoDB" id="2440064at2759"/>